<dbReference type="EMBL" id="SZPU01000012">
    <property type="protein sequence ID" value="TKI71934.1"/>
    <property type="molecule type" value="Genomic_DNA"/>
</dbReference>
<evidence type="ECO:0008006" key="6">
    <source>
        <dbReference type="Google" id="ProtNLM"/>
    </source>
</evidence>
<organism evidence="4 5">
    <name type="scientific">Lysinibacillus mangiferihumi</name>
    <dbReference type="NCBI Taxonomy" id="1130819"/>
    <lineage>
        <taxon>Bacteria</taxon>
        <taxon>Bacillati</taxon>
        <taxon>Bacillota</taxon>
        <taxon>Bacilli</taxon>
        <taxon>Bacillales</taxon>
        <taxon>Bacillaceae</taxon>
        <taxon>Lysinibacillus</taxon>
    </lineage>
</organism>
<dbReference type="InterPro" id="IPR023696">
    <property type="entry name" value="Ureohydrolase_dom_sf"/>
</dbReference>
<dbReference type="GO" id="GO:0033389">
    <property type="term" value="P:putrescine biosynthetic process from arginine, via agmatine"/>
    <property type="evidence" value="ECO:0007669"/>
    <property type="project" value="TreeGrafter"/>
</dbReference>
<accession>A0A4U2ZCD5</accession>
<proteinExistence type="inferred from homology"/>
<dbReference type="Gene3D" id="3.40.800.10">
    <property type="entry name" value="Ureohydrolase domain"/>
    <property type="match status" value="1"/>
</dbReference>
<evidence type="ECO:0000313" key="5">
    <source>
        <dbReference type="Proteomes" id="UP000308744"/>
    </source>
</evidence>
<dbReference type="Pfam" id="PF00491">
    <property type="entry name" value="Arginase"/>
    <property type="match status" value="1"/>
</dbReference>
<evidence type="ECO:0000313" key="4">
    <source>
        <dbReference type="EMBL" id="TKI71934.1"/>
    </source>
</evidence>
<dbReference type="GO" id="GO:0046872">
    <property type="term" value="F:metal ion binding"/>
    <property type="evidence" value="ECO:0007669"/>
    <property type="project" value="UniProtKB-KW"/>
</dbReference>
<dbReference type="InterPro" id="IPR006035">
    <property type="entry name" value="Ureohydrolase"/>
</dbReference>
<dbReference type="Proteomes" id="UP000308744">
    <property type="component" value="Unassembled WGS sequence"/>
</dbReference>
<keyword evidence="2" id="KW-0378">Hydrolase</keyword>
<comment type="caution">
    <text evidence="4">The sequence shown here is derived from an EMBL/GenBank/DDBJ whole genome shotgun (WGS) entry which is preliminary data.</text>
</comment>
<keyword evidence="1" id="KW-0479">Metal-binding</keyword>
<evidence type="ECO:0000256" key="2">
    <source>
        <dbReference type="ARBA" id="ARBA00022801"/>
    </source>
</evidence>
<dbReference type="PANTHER" id="PTHR11358">
    <property type="entry name" value="ARGINASE/AGMATINASE"/>
    <property type="match status" value="1"/>
</dbReference>
<name>A0A4U2ZCD5_9BACI</name>
<evidence type="ECO:0000256" key="1">
    <source>
        <dbReference type="ARBA" id="ARBA00022723"/>
    </source>
</evidence>
<dbReference type="AlphaFoldDB" id="A0A4U2ZCD5"/>
<sequence length="355" mass="40551">MYIWRIRKLTITYEIISKDDEKIVLKDIEKNAFYKIENTTPFNINVSPFLKEVKPIFNYIFLDEVPDVLLFGVPFNQGSRAPQSQVNQFPQLLREASLKLTQFNHYPISKPLNFYELDTQQKIDCGRVLDLGDVKSFDNHSERVAIQKVSSYCVNSTLPFICIGGDHSYTYDIISSFSKMDKKIAIWVVDAHNDLFGNPENLDHGNVFFHIAQLPFVEAIVQIGGRGFRTDSQLVQHPKVVQITKQQASKEKITELLEKYSHLDGYLSIDMDALDPIYFPYVDFRVPNGFNNNELLEIINLIFNFSNIKAVDIVEGSVGGNSSGGDYDIPLHILIRILNNLFVHKGVKKINGIIQ</sequence>
<reference evidence="4 5" key="1">
    <citation type="submission" date="2019-04" db="EMBL/GenBank/DDBJ databases">
        <title>Lysinibacillus genome sequencing.</title>
        <authorList>
            <person name="Dunlap C."/>
        </authorList>
    </citation>
    <scope>NUCLEOTIDE SEQUENCE [LARGE SCALE GENOMIC DNA]</scope>
    <source>
        <strain evidence="4 5">CCTCC AB 2010389</strain>
    </source>
</reference>
<keyword evidence="5" id="KW-1185">Reference proteome</keyword>
<dbReference type="GO" id="GO:0008783">
    <property type="term" value="F:agmatinase activity"/>
    <property type="evidence" value="ECO:0007669"/>
    <property type="project" value="TreeGrafter"/>
</dbReference>
<gene>
    <name evidence="4" type="ORF">FC756_03850</name>
</gene>
<dbReference type="PANTHER" id="PTHR11358:SF26">
    <property type="entry name" value="GUANIDINO ACID HYDROLASE, MITOCHONDRIAL"/>
    <property type="match status" value="1"/>
</dbReference>
<protein>
    <recommendedName>
        <fullName evidence="6">Arginase family protein</fullName>
    </recommendedName>
</protein>
<dbReference type="SUPFAM" id="SSF52768">
    <property type="entry name" value="Arginase/deacetylase"/>
    <property type="match status" value="1"/>
</dbReference>
<dbReference type="PROSITE" id="PS51409">
    <property type="entry name" value="ARGINASE_2"/>
    <property type="match status" value="1"/>
</dbReference>
<comment type="similarity">
    <text evidence="3">Belongs to the arginase family.</text>
</comment>
<evidence type="ECO:0000256" key="3">
    <source>
        <dbReference type="PROSITE-ProRule" id="PRU00742"/>
    </source>
</evidence>